<accession>A0A814JLX5</accession>
<dbReference type="OrthoDB" id="6757706at2759"/>
<comment type="caution">
    <text evidence="2">The sequence shown here is derived from an EMBL/GenBank/DDBJ whole genome shotgun (WGS) entry which is preliminary data.</text>
</comment>
<keyword evidence="3" id="KW-1185">Reference proteome</keyword>
<name>A0A814JLX5_9BILA</name>
<evidence type="ECO:0000313" key="2">
    <source>
        <dbReference type="EMBL" id="CAF1037610.1"/>
    </source>
</evidence>
<dbReference type="EMBL" id="CAJNOC010004925">
    <property type="protein sequence ID" value="CAF1037610.1"/>
    <property type="molecule type" value="Genomic_DNA"/>
</dbReference>
<reference evidence="2" key="1">
    <citation type="submission" date="2021-02" db="EMBL/GenBank/DDBJ databases">
        <authorList>
            <person name="Nowell W R."/>
        </authorList>
    </citation>
    <scope>NUCLEOTIDE SEQUENCE</scope>
    <source>
        <strain evidence="2">Ploen Becks lab</strain>
    </source>
</reference>
<gene>
    <name evidence="2" type="ORF">OXX778_LOCUS18192</name>
</gene>
<sequence length="268" mass="31593">MEENRVKNLKQIEFNLDQSKRRQKKYYDQKLNTKQCFKVGSKVWLKNHVTKPGLSRKFTVKWIGPYTIEKVLDELNYVVKRISDDKIFTTHYNRMCQFKETINQPEVEDSKKNELSKNEIFWSNPDPKCLNQNNFLLSFEQCLIENNINQPSDTIILENTVVQNENIYLENSETNSSEDEDNINDPIDRCFQNQSIIDLNRSDDSILNRVNQVNNELGNEGDQNVKLNEGNNMEEVSVTRSGRVVRKAQRLSIRSNRDKSYQKKKNFN</sequence>
<evidence type="ECO:0000256" key="1">
    <source>
        <dbReference type="SAM" id="MobiDB-lite"/>
    </source>
</evidence>
<evidence type="ECO:0000313" key="3">
    <source>
        <dbReference type="Proteomes" id="UP000663879"/>
    </source>
</evidence>
<dbReference type="Proteomes" id="UP000663879">
    <property type="component" value="Unassembled WGS sequence"/>
</dbReference>
<proteinExistence type="predicted"/>
<organism evidence="2 3">
    <name type="scientific">Brachionus calyciflorus</name>
    <dbReference type="NCBI Taxonomy" id="104777"/>
    <lineage>
        <taxon>Eukaryota</taxon>
        <taxon>Metazoa</taxon>
        <taxon>Spiralia</taxon>
        <taxon>Gnathifera</taxon>
        <taxon>Rotifera</taxon>
        <taxon>Eurotatoria</taxon>
        <taxon>Monogononta</taxon>
        <taxon>Pseudotrocha</taxon>
        <taxon>Ploima</taxon>
        <taxon>Brachionidae</taxon>
        <taxon>Brachionus</taxon>
    </lineage>
</organism>
<dbReference type="AlphaFoldDB" id="A0A814JLX5"/>
<feature type="region of interest" description="Disordered" evidence="1">
    <location>
        <begin position="249"/>
        <end position="268"/>
    </location>
</feature>
<protein>
    <submittedName>
        <fullName evidence="2">Uncharacterized protein</fullName>
    </submittedName>
</protein>